<organism evidence="2 3">
    <name type="scientific">Devosia salina</name>
    <dbReference type="NCBI Taxonomy" id="2860336"/>
    <lineage>
        <taxon>Bacteria</taxon>
        <taxon>Pseudomonadati</taxon>
        <taxon>Pseudomonadota</taxon>
        <taxon>Alphaproteobacteria</taxon>
        <taxon>Hyphomicrobiales</taxon>
        <taxon>Devosiaceae</taxon>
        <taxon>Devosia</taxon>
    </lineage>
</organism>
<sequence length="144" mass="15686">MDGLSLEVSGTPRADDLEVIGRHLTAFNEADVGPSERRPLAVLVRNDAGEIVAGISGYTAWGWLYVQWLWVAEDQRGKKLAGTMLAAAEGEARQRGCHGAYIDTFNPHALHVYQRAGYTPFGTLPNFPQGRTRTFLQKALSGSA</sequence>
<feature type="domain" description="N-acetyltransferase" evidence="1">
    <location>
        <begin position="1"/>
        <end position="141"/>
    </location>
</feature>
<dbReference type="CDD" id="cd04301">
    <property type="entry name" value="NAT_SF"/>
    <property type="match status" value="1"/>
</dbReference>
<evidence type="ECO:0000259" key="1">
    <source>
        <dbReference type="PROSITE" id="PS51186"/>
    </source>
</evidence>
<dbReference type="EMBL" id="CP080590">
    <property type="protein sequence ID" value="QYO78173.1"/>
    <property type="molecule type" value="Genomic_DNA"/>
</dbReference>
<protein>
    <submittedName>
        <fullName evidence="2">GNAT family N-acetyltransferase</fullName>
    </submittedName>
</protein>
<dbReference type="RefSeq" id="WP_220306652.1">
    <property type="nucleotide sequence ID" value="NZ_CP080590.1"/>
</dbReference>
<name>A0ABX8WH29_9HYPH</name>
<evidence type="ECO:0000313" key="2">
    <source>
        <dbReference type="EMBL" id="QYO78173.1"/>
    </source>
</evidence>
<dbReference type="SUPFAM" id="SSF55729">
    <property type="entry name" value="Acyl-CoA N-acyltransferases (Nat)"/>
    <property type="match status" value="1"/>
</dbReference>
<gene>
    <name evidence="2" type="ORF">K1X15_06330</name>
</gene>
<dbReference type="InterPro" id="IPR000182">
    <property type="entry name" value="GNAT_dom"/>
</dbReference>
<dbReference type="Proteomes" id="UP000825799">
    <property type="component" value="Chromosome"/>
</dbReference>
<proteinExistence type="predicted"/>
<accession>A0ABX8WH29</accession>
<dbReference type="Pfam" id="PF00583">
    <property type="entry name" value="Acetyltransf_1"/>
    <property type="match status" value="1"/>
</dbReference>
<keyword evidence="3" id="KW-1185">Reference proteome</keyword>
<dbReference type="Gene3D" id="3.40.630.30">
    <property type="match status" value="1"/>
</dbReference>
<dbReference type="InterPro" id="IPR016181">
    <property type="entry name" value="Acyl_CoA_acyltransferase"/>
</dbReference>
<evidence type="ECO:0000313" key="3">
    <source>
        <dbReference type="Proteomes" id="UP000825799"/>
    </source>
</evidence>
<dbReference type="PROSITE" id="PS51186">
    <property type="entry name" value="GNAT"/>
    <property type="match status" value="1"/>
</dbReference>
<reference evidence="2 3" key="1">
    <citation type="submission" date="2021-08" db="EMBL/GenBank/DDBJ databases">
        <title>Devosia salina sp. nov., isolated from the South China Sea sediment.</title>
        <authorList>
            <person name="Zhou Z."/>
        </authorList>
    </citation>
    <scope>NUCLEOTIDE SEQUENCE [LARGE SCALE GENOMIC DNA]</scope>
    <source>
        <strain evidence="2 3">SCS-3</strain>
    </source>
</reference>